<evidence type="ECO:0000256" key="1">
    <source>
        <dbReference type="SAM" id="MobiDB-lite"/>
    </source>
</evidence>
<keyword evidence="2" id="KW-1185">Reference proteome</keyword>
<accession>A0A914IHL4</accession>
<feature type="region of interest" description="Disordered" evidence="1">
    <location>
        <begin position="97"/>
        <end position="120"/>
    </location>
</feature>
<proteinExistence type="predicted"/>
<sequence length="120" mass="13782">MSNTFFVFLPSNVTDYPDNQPNKFRVRLPKPVQFNGSWVCGLHSISYPYSWHTTIGTLDEQWIDIHFTDNNAIMVEQLRDFLAAVLEQQSQIIETKGIHLRSPSSPDRRKRADTVIASTS</sequence>
<dbReference type="AlphaFoldDB" id="A0A914IHL4"/>
<evidence type="ECO:0000313" key="3">
    <source>
        <dbReference type="WBParaSite" id="Gr19_v10_g9973.t1"/>
    </source>
</evidence>
<protein>
    <submittedName>
        <fullName evidence="3">Uncharacterized protein</fullName>
    </submittedName>
</protein>
<reference evidence="3" key="1">
    <citation type="submission" date="2022-11" db="UniProtKB">
        <authorList>
            <consortium name="WormBaseParasite"/>
        </authorList>
    </citation>
    <scope>IDENTIFICATION</scope>
</reference>
<organism evidence="2 3">
    <name type="scientific">Globodera rostochiensis</name>
    <name type="common">Golden nematode worm</name>
    <name type="synonym">Heterodera rostochiensis</name>
    <dbReference type="NCBI Taxonomy" id="31243"/>
    <lineage>
        <taxon>Eukaryota</taxon>
        <taxon>Metazoa</taxon>
        <taxon>Ecdysozoa</taxon>
        <taxon>Nematoda</taxon>
        <taxon>Chromadorea</taxon>
        <taxon>Rhabditida</taxon>
        <taxon>Tylenchina</taxon>
        <taxon>Tylenchomorpha</taxon>
        <taxon>Tylenchoidea</taxon>
        <taxon>Heteroderidae</taxon>
        <taxon>Heteroderinae</taxon>
        <taxon>Globodera</taxon>
    </lineage>
</organism>
<evidence type="ECO:0000313" key="2">
    <source>
        <dbReference type="Proteomes" id="UP000887572"/>
    </source>
</evidence>
<dbReference type="WBParaSite" id="Gr19_v10_g9973.t1">
    <property type="protein sequence ID" value="Gr19_v10_g9973.t1"/>
    <property type="gene ID" value="Gr19_v10_g9973"/>
</dbReference>
<name>A0A914IHL4_GLORO</name>
<dbReference type="Proteomes" id="UP000887572">
    <property type="component" value="Unplaced"/>
</dbReference>